<evidence type="ECO:0000313" key="3">
    <source>
        <dbReference type="Proteomes" id="UP000231292"/>
    </source>
</evidence>
<accession>A0A2G9YJ17</accession>
<gene>
    <name evidence="2" type="ORF">COX41_06640</name>
</gene>
<dbReference type="Proteomes" id="UP000231292">
    <property type="component" value="Unassembled WGS sequence"/>
</dbReference>
<name>A0A2G9YJ17_9BACT</name>
<feature type="non-terminal residue" evidence="2">
    <location>
        <position position="109"/>
    </location>
</feature>
<dbReference type="EMBL" id="PCRK01000172">
    <property type="protein sequence ID" value="PIP18713.1"/>
    <property type="molecule type" value="Genomic_DNA"/>
</dbReference>
<dbReference type="PROSITE" id="PS51257">
    <property type="entry name" value="PROKAR_LIPOPROTEIN"/>
    <property type="match status" value="1"/>
</dbReference>
<dbReference type="AlphaFoldDB" id="A0A2G9YJ17"/>
<comment type="caution">
    <text evidence="2">The sequence shown here is derived from an EMBL/GenBank/DDBJ whole genome shotgun (WGS) entry which is preliminary data.</text>
</comment>
<evidence type="ECO:0000313" key="2">
    <source>
        <dbReference type="EMBL" id="PIP18713.1"/>
    </source>
</evidence>
<sequence>MKRKILLLVILIFALIFSGCQSNKTRIAEGAGIGGAVGALAGGIIGYQSGHGVEGALIGGAVGAGSGAVVGSQINKPEQNAQTPNNSQLSVEKIVELTKQGISSDEIIN</sequence>
<reference evidence="2 3" key="1">
    <citation type="submission" date="2017-09" db="EMBL/GenBank/DDBJ databases">
        <title>Depth-based differentiation of microbial function through sediment-hosted aquifers and enrichment of novel symbionts in the deep terrestrial subsurface.</title>
        <authorList>
            <person name="Probst A.J."/>
            <person name="Ladd B."/>
            <person name="Jarett J.K."/>
            <person name="Geller-Mcgrath D.E."/>
            <person name="Sieber C.M."/>
            <person name="Emerson J.B."/>
            <person name="Anantharaman K."/>
            <person name="Thomas B.C."/>
            <person name="Malmstrom R."/>
            <person name="Stieglmeier M."/>
            <person name="Klingl A."/>
            <person name="Woyke T."/>
            <person name="Ryan C.M."/>
            <person name="Banfield J.F."/>
        </authorList>
    </citation>
    <scope>NUCLEOTIDE SEQUENCE [LARGE SCALE GENOMIC DNA]</scope>
    <source>
        <strain evidence="2">CG23_combo_of_CG06-09_8_20_14_all_41_10</strain>
    </source>
</reference>
<protein>
    <recommendedName>
        <fullName evidence="1">YMGG-like Gly-zipper domain-containing protein</fullName>
    </recommendedName>
</protein>
<feature type="domain" description="YMGG-like Gly-zipper" evidence="1">
    <location>
        <begin position="28"/>
        <end position="73"/>
    </location>
</feature>
<evidence type="ECO:0000259" key="1">
    <source>
        <dbReference type="Pfam" id="PF13441"/>
    </source>
</evidence>
<proteinExistence type="predicted"/>
<dbReference type="Pfam" id="PF13441">
    <property type="entry name" value="Gly-zipper_YMGG"/>
    <property type="match status" value="1"/>
</dbReference>
<dbReference type="InterPro" id="IPR027367">
    <property type="entry name" value="Gly-zipper_YMGG"/>
</dbReference>
<organism evidence="2 3">
    <name type="scientific">Candidatus Sherwoodlollariibacterium unditelluris</name>
    <dbReference type="NCBI Taxonomy" id="1974757"/>
    <lineage>
        <taxon>Bacteria</taxon>
        <taxon>Pseudomonadati</taxon>
        <taxon>Candidatus Omnitrophota</taxon>
        <taxon>Candidatus Sherwoodlollariibacterium</taxon>
    </lineage>
</organism>